<dbReference type="InterPro" id="IPR036821">
    <property type="entry name" value="Peptide_deformylase_sf"/>
</dbReference>
<dbReference type="PRINTS" id="PR01576">
    <property type="entry name" value="PDEFORMYLASE"/>
</dbReference>
<dbReference type="GO" id="GO:0046872">
    <property type="term" value="F:metal ion binding"/>
    <property type="evidence" value="ECO:0007669"/>
    <property type="project" value="UniProtKB-KW"/>
</dbReference>
<dbReference type="PANTHER" id="PTHR10458">
    <property type="entry name" value="PEPTIDE DEFORMYLASE"/>
    <property type="match status" value="1"/>
</dbReference>
<proteinExistence type="inferred from homology"/>
<feature type="active site" evidence="2">
    <location>
        <position position="132"/>
    </location>
</feature>
<accession>A0A2M6T150</accession>
<keyword evidence="2" id="KW-0648">Protein biosynthesis</keyword>
<evidence type="ECO:0000313" key="4">
    <source>
        <dbReference type="Proteomes" id="UP000229390"/>
    </source>
</evidence>
<reference evidence="4" key="1">
    <citation type="submission" date="2017-09" db="EMBL/GenBank/DDBJ databases">
        <title>Depth-based differentiation of microbial function through sediment-hosted aquifers and enrichment of novel symbionts in the deep terrestrial subsurface.</title>
        <authorList>
            <person name="Probst A.J."/>
            <person name="Ladd B."/>
            <person name="Jarett J.K."/>
            <person name="Geller-Mcgrath D.E."/>
            <person name="Sieber C.M.K."/>
            <person name="Emerson J.B."/>
            <person name="Anantharaman K."/>
            <person name="Thomas B.C."/>
            <person name="Malmstrom R."/>
            <person name="Stieglmeier M."/>
            <person name="Klingl A."/>
            <person name="Woyke T."/>
            <person name="Ryan C.M."/>
            <person name="Banfield J.F."/>
        </authorList>
    </citation>
    <scope>NUCLEOTIDE SEQUENCE [LARGE SCALE GENOMIC DNA]</scope>
</reference>
<name>A0A2M6T150_9BACT</name>
<evidence type="ECO:0000256" key="2">
    <source>
        <dbReference type="HAMAP-Rule" id="MF_00163"/>
    </source>
</evidence>
<dbReference type="AlphaFoldDB" id="A0A2M6T150"/>
<organism evidence="3 4">
    <name type="scientific">Candidatus Nealsonbacteria bacterium CG08_land_8_20_14_0_20_43_11</name>
    <dbReference type="NCBI Taxonomy" id="1974706"/>
    <lineage>
        <taxon>Bacteria</taxon>
        <taxon>Candidatus Nealsoniibacteriota</taxon>
    </lineage>
</organism>
<keyword evidence="2" id="KW-0479">Metal-binding</keyword>
<dbReference type="EC" id="3.5.1.88" evidence="2"/>
<feature type="binding site" evidence="2">
    <location>
        <position position="135"/>
    </location>
    <ligand>
        <name>Fe cation</name>
        <dbReference type="ChEBI" id="CHEBI:24875"/>
    </ligand>
</feature>
<feature type="binding site" evidence="2">
    <location>
        <position position="89"/>
    </location>
    <ligand>
        <name>Fe cation</name>
        <dbReference type="ChEBI" id="CHEBI:24875"/>
    </ligand>
</feature>
<keyword evidence="2" id="KW-0378">Hydrolase</keyword>
<comment type="similarity">
    <text evidence="1 2">Belongs to the polypeptide deformylase family.</text>
</comment>
<feature type="binding site" evidence="2">
    <location>
        <position position="131"/>
    </location>
    <ligand>
        <name>Fe cation</name>
        <dbReference type="ChEBI" id="CHEBI:24875"/>
    </ligand>
</feature>
<comment type="catalytic activity">
    <reaction evidence="2">
        <text>N-terminal N-formyl-L-methionyl-[peptide] + H2O = N-terminal L-methionyl-[peptide] + formate</text>
        <dbReference type="Rhea" id="RHEA:24420"/>
        <dbReference type="Rhea" id="RHEA-COMP:10639"/>
        <dbReference type="Rhea" id="RHEA-COMP:10640"/>
        <dbReference type="ChEBI" id="CHEBI:15377"/>
        <dbReference type="ChEBI" id="CHEBI:15740"/>
        <dbReference type="ChEBI" id="CHEBI:49298"/>
        <dbReference type="ChEBI" id="CHEBI:64731"/>
        <dbReference type="EC" id="3.5.1.88"/>
    </reaction>
</comment>
<dbReference type="HAMAP" id="MF_00163">
    <property type="entry name" value="Pep_deformylase"/>
    <property type="match status" value="1"/>
</dbReference>
<comment type="cofactor">
    <cofactor evidence="2">
        <name>Fe(2+)</name>
        <dbReference type="ChEBI" id="CHEBI:29033"/>
    </cofactor>
    <text evidence="2">Binds 1 Fe(2+) ion.</text>
</comment>
<dbReference type="InterPro" id="IPR023635">
    <property type="entry name" value="Peptide_deformylase"/>
</dbReference>
<comment type="function">
    <text evidence="2">Removes the formyl group from the N-terminal Met of newly synthesized proteins. Requires at least a dipeptide for an efficient rate of reaction. N-terminal L-methionine is a prerequisite for activity but the enzyme has broad specificity at other positions.</text>
</comment>
<dbReference type="GO" id="GO:0006412">
    <property type="term" value="P:translation"/>
    <property type="evidence" value="ECO:0007669"/>
    <property type="project" value="UniProtKB-UniRule"/>
</dbReference>
<gene>
    <name evidence="2 3" type="primary">def</name>
    <name evidence="3" type="ORF">COT34_00590</name>
</gene>
<sequence>MPALEIKKYPASILRKKSEEIKEIREETRSLIFEMKELLEKAGGLGLAGPQVGELKRIIVIKLDNAVKGFINPKILKKSRNWGKLEEGCLSFPGIWLKIRRAKEIEIIAINEENQKIQMVVEGLSARIFQHEIDHLDGISFIERAPLWQRIKARKALKELEKRYGS</sequence>
<dbReference type="NCBIfam" id="TIGR00079">
    <property type="entry name" value="pept_deformyl"/>
    <property type="match status" value="1"/>
</dbReference>
<comment type="caution">
    <text evidence="3">The sequence shown here is derived from an EMBL/GenBank/DDBJ whole genome shotgun (WGS) entry which is preliminary data.</text>
</comment>
<dbReference type="Gene3D" id="3.90.45.10">
    <property type="entry name" value="Peptide deformylase"/>
    <property type="match status" value="1"/>
</dbReference>
<dbReference type="CDD" id="cd00487">
    <property type="entry name" value="Pep_deformylase"/>
    <property type="match status" value="1"/>
</dbReference>
<dbReference type="Pfam" id="PF01327">
    <property type="entry name" value="Pep_deformylase"/>
    <property type="match status" value="1"/>
</dbReference>
<dbReference type="EMBL" id="PEYE01000010">
    <property type="protein sequence ID" value="PIS39049.1"/>
    <property type="molecule type" value="Genomic_DNA"/>
</dbReference>
<dbReference type="SUPFAM" id="SSF56420">
    <property type="entry name" value="Peptide deformylase"/>
    <property type="match status" value="1"/>
</dbReference>
<keyword evidence="2" id="KW-0408">Iron</keyword>
<dbReference type="Proteomes" id="UP000229390">
    <property type="component" value="Unassembled WGS sequence"/>
</dbReference>
<dbReference type="NCBIfam" id="NF001159">
    <property type="entry name" value="PRK00150.1-3"/>
    <property type="match status" value="1"/>
</dbReference>
<evidence type="ECO:0000313" key="3">
    <source>
        <dbReference type="EMBL" id="PIS39049.1"/>
    </source>
</evidence>
<dbReference type="PANTHER" id="PTHR10458:SF22">
    <property type="entry name" value="PEPTIDE DEFORMYLASE"/>
    <property type="match status" value="1"/>
</dbReference>
<dbReference type="PIRSF" id="PIRSF004749">
    <property type="entry name" value="Pep_def"/>
    <property type="match status" value="1"/>
</dbReference>
<evidence type="ECO:0000256" key="1">
    <source>
        <dbReference type="ARBA" id="ARBA00010759"/>
    </source>
</evidence>
<dbReference type="GO" id="GO:0042586">
    <property type="term" value="F:peptide deformylase activity"/>
    <property type="evidence" value="ECO:0007669"/>
    <property type="project" value="UniProtKB-UniRule"/>
</dbReference>
<protein>
    <recommendedName>
        <fullName evidence="2">Peptide deformylase</fullName>
        <shortName evidence="2">PDF</shortName>
        <ecNumber evidence="2">3.5.1.88</ecNumber>
    </recommendedName>
    <alternativeName>
        <fullName evidence="2">Polypeptide deformylase</fullName>
    </alternativeName>
</protein>